<dbReference type="InterPro" id="IPR001585">
    <property type="entry name" value="TAL/FSA"/>
</dbReference>
<accession>E1ZPQ3</accession>
<protein>
    <recommendedName>
        <fullName evidence="4">Transaldolase</fullName>
    </recommendedName>
</protein>
<proteinExistence type="predicted"/>
<dbReference type="AlphaFoldDB" id="E1ZPQ3"/>
<dbReference type="OrthoDB" id="2015515at2759"/>
<reference evidence="2 3" key="1">
    <citation type="journal article" date="2010" name="Plant Cell">
        <title>The Chlorella variabilis NC64A genome reveals adaptation to photosymbiosis, coevolution with viruses, and cryptic sex.</title>
        <authorList>
            <person name="Blanc G."/>
            <person name="Duncan G."/>
            <person name="Agarkova I."/>
            <person name="Borodovsky M."/>
            <person name="Gurnon J."/>
            <person name="Kuo A."/>
            <person name="Lindquist E."/>
            <person name="Lucas S."/>
            <person name="Pangilinan J."/>
            <person name="Polle J."/>
            <person name="Salamov A."/>
            <person name="Terry A."/>
            <person name="Yamada T."/>
            <person name="Dunigan D.D."/>
            <person name="Grigoriev I.V."/>
            <person name="Claverie J.M."/>
            <person name="Van Etten J.L."/>
        </authorList>
    </citation>
    <scope>NUCLEOTIDE SEQUENCE [LARGE SCALE GENOMIC DNA]</scope>
    <source>
        <strain evidence="2 3">NC64A</strain>
    </source>
</reference>
<dbReference type="InterPro" id="IPR013785">
    <property type="entry name" value="Aldolase_TIM"/>
</dbReference>
<keyword evidence="3" id="KW-1185">Reference proteome</keyword>
<dbReference type="GO" id="GO:0005975">
    <property type="term" value="P:carbohydrate metabolic process"/>
    <property type="evidence" value="ECO:0007669"/>
    <property type="project" value="InterPro"/>
</dbReference>
<dbReference type="RefSeq" id="XP_005844288.1">
    <property type="nucleotide sequence ID" value="XM_005844226.1"/>
</dbReference>
<keyword evidence="1" id="KW-0704">Schiff base</keyword>
<evidence type="ECO:0000313" key="2">
    <source>
        <dbReference type="EMBL" id="EFN52186.1"/>
    </source>
</evidence>
<dbReference type="Proteomes" id="UP000008141">
    <property type="component" value="Unassembled WGS sequence"/>
</dbReference>
<evidence type="ECO:0000313" key="3">
    <source>
        <dbReference type="Proteomes" id="UP000008141"/>
    </source>
</evidence>
<dbReference type="OMA" id="FATIKKY"/>
<dbReference type="FunCoup" id="E1ZPQ3">
    <property type="interactions" value="1544"/>
</dbReference>
<dbReference type="SUPFAM" id="SSF51569">
    <property type="entry name" value="Aldolase"/>
    <property type="match status" value="1"/>
</dbReference>
<dbReference type="InParanoid" id="E1ZPQ3"/>
<evidence type="ECO:0008006" key="4">
    <source>
        <dbReference type="Google" id="ProtNLM"/>
    </source>
</evidence>
<dbReference type="PANTHER" id="PTHR10683">
    <property type="entry name" value="TRANSALDOLASE"/>
    <property type="match status" value="1"/>
</dbReference>
<dbReference type="GeneID" id="17351626"/>
<sequence length="407" mass="44193">MLATVAPHAAPLASCTTGRRLPRCTAVRVHAKIKEQQYVSPSSRTSSTELERLEALSSVVPDVLLSQSLQQVEEPKAATTSRSVLAGIMGNPVSMRRYKFAVEQARFYDKCNLEAGGDKTSCQVDKALVNVGSMFLETVTGRVSTEVDPRIAFDADKLLARGRQLVDMYKEVGVDQDRVLLRMPATWAAIQACKQLEAEGIACHLVLVYSFVQGAAAAQNGISVVQPNVGRLHDWYNRHPGVIRDPNAPREMSAMAKAGYGANEINPGLLLVEKIYNYIQKYHGGRTKVMASGLRTKAEALALAGCDFLVVGPKVLNTLASSATLDGYNTGLSAAEDVPGSVEPRLSAELAQRAEFLPLELDTVDEGRFNEYLGMAGRDLLQEGIQRLVEDANRLEPYFLNLAGGQE</sequence>
<dbReference type="EMBL" id="GL433858">
    <property type="protein sequence ID" value="EFN52186.1"/>
    <property type="molecule type" value="Genomic_DNA"/>
</dbReference>
<gene>
    <name evidence="2" type="ORF">CHLNCDRAFT_59034</name>
</gene>
<dbReference type="PANTHER" id="PTHR10683:SF18">
    <property type="entry name" value="TRANSALDOLASE"/>
    <property type="match status" value="1"/>
</dbReference>
<dbReference type="eggNOG" id="KOG2772">
    <property type="taxonomic scope" value="Eukaryota"/>
</dbReference>
<organism evidence="3">
    <name type="scientific">Chlorella variabilis</name>
    <name type="common">Green alga</name>
    <dbReference type="NCBI Taxonomy" id="554065"/>
    <lineage>
        <taxon>Eukaryota</taxon>
        <taxon>Viridiplantae</taxon>
        <taxon>Chlorophyta</taxon>
        <taxon>core chlorophytes</taxon>
        <taxon>Trebouxiophyceae</taxon>
        <taxon>Chlorellales</taxon>
        <taxon>Chlorellaceae</taxon>
        <taxon>Chlorella clade</taxon>
        <taxon>Chlorella</taxon>
    </lineage>
</organism>
<dbReference type="Pfam" id="PF00923">
    <property type="entry name" value="TAL_FSA"/>
    <property type="match status" value="1"/>
</dbReference>
<evidence type="ECO:0000256" key="1">
    <source>
        <dbReference type="ARBA" id="ARBA00023270"/>
    </source>
</evidence>
<dbReference type="Gene3D" id="3.20.20.70">
    <property type="entry name" value="Aldolase class I"/>
    <property type="match status" value="1"/>
</dbReference>
<name>E1ZPQ3_CHLVA</name>
<dbReference type="STRING" id="554065.E1ZPQ3"/>
<dbReference type="KEGG" id="cvr:CHLNCDRAFT_59034"/>